<evidence type="ECO:0000313" key="2">
    <source>
        <dbReference type="EMBL" id="MVQ35780.1"/>
    </source>
</evidence>
<evidence type="ECO:0000259" key="1">
    <source>
        <dbReference type="Pfam" id="PF02342"/>
    </source>
</evidence>
<accession>A0ABW9U960</accession>
<comment type="caution">
    <text evidence="2">The sequence shown here is derived from an EMBL/GenBank/DDBJ whole genome shotgun (WGS) entry which is preliminary data.</text>
</comment>
<dbReference type="Gene3D" id="2.60.60.30">
    <property type="entry name" value="sav2460 like domains"/>
    <property type="match status" value="1"/>
</dbReference>
<keyword evidence="3" id="KW-1185">Reference proteome</keyword>
<dbReference type="Proteomes" id="UP000467637">
    <property type="component" value="Unassembled WGS sequence"/>
</dbReference>
<organism evidence="2 3">
    <name type="scientific">Paenibacillus anseongense</name>
    <dbReference type="NCBI Taxonomy" id="2682845"/>
    <lineage>
        <taxon>Bacteria</taxon>
        <taxon>Bacillati</taxon>
        <taxon>Bacillota</taxon>
        <taxon>Bacilli</taxon>
        <taxon>Bacillales</taxon>
        <taxon>Paenibacillaceae</taxon>
        <taxon>Paenibacillus</taxon>
    </lineage>
</organism>
<protein>
    <recommendedName>
        <fullName evidence="1">TerD domain-containing protein</fullName>
    </recommendedName>
</protein>
<dbReference type="RefSeq" id="WP_157319691.1">
    <property type="nucleotide sequence ID" value="NZ_WSEM01000012.1"/>
</dbReference>
<sequence length="69" mass="7897">MLEYELENHFSIETAIVAGELYRYGAACKVSAIGSDSSDGYESGLQTVNTRDNYRRGKEHDRFFSKFHQ</sequence>
<feature type="domain" description="TerD" evidence="1">
    <location>
        <begin position="1"/>
        <end position="48"/>
    </location>
</feature>
<proteinExistence type="predicted"/>
<dbReference type="EMBL" id="WSEM01000012">
    <property type="protein sequence ID" value="MVQ35780.1"/>
    <property type="molecule type" value="Genomic_DNA"/>
</dbReference>
<name>A0ABW9U960_9BACL</name>
<gene>
    <name evidence="2" type="ORF">GON05_14070</name>
</gene>
<evidence type="ECO:0000313" key="3">
    <source>
        <dbReference type="Proteomes" id="UP000467637"/>
    </source>
</evidence>
<reference evidence="2 3" key="1">
    <citation type="submission" date="2019-12" db="EMBL/GenBank/DDBJ databases">
        <authorList>
            <person name="Huq M.A."/>
        </authorList>
    </citation>
    <scope>NUCLEOTIDE SEQUENCE [LARGE SCALE GENOMIC DNA]</scope>
    <source>
        <strain evidence="2 3">MAH-34</strain>
    </source>
</reference>
<dbReference type="InterPro" id="IPR003325">
    <property type="entry name" value="TerD"/>
</dbReference>
<dbReference type="Pfam" id="PF02342">
    <property type="entry name" value="TerD"/>
    <property type="match status" value="1"/>
</dbReference>